<accession>A0A8W7PKF7</accession>
<evidence type="ECO:0000313" key="1">
    <source>
        <dbReference type="EnsemblMetazoa" id="ACOM033360-PA.1"/>
    </source>
</evidence>
<dbReference type="Proteomes" id="UP000075882">
    <property type="component" value="Unassembled WGS sequence"/>
</dbReference>
<organism evidence="1">
    <name type="scientific">Anopheles coluzzii</name>
    <name type="common">African malaria mosquito</name>
    <dbReference type="NCBI Taxonomy" id="1518534"/>
    <lineage>
        <taxon>Eukaryota</taxon>
        <taxon>Metazoa</taxon>
        <taxon>Ecdysozoa</taxon>
        <taxon>Arthropoda</taxon>
        <taxon>Hexapoda</taxon>
        <taxon>Insecta</taxon>
        <taxon>Pterygota</taxon>
        <taxon>Neoptera</taxon>
        <taxon>Endopterygota</taxon>
        <taxon>Diptera</taxon>
        <taxon>Nematocera</taxon>
        <taxon>Culicoidea</taxon>
        <taxon>Culicidae</taxon>
        <taxon>Anophelinae</taxon>
        <taxon>Anopheles</taxon>
    </lineage>
</organism>
<dbReference type="EnsemblMetazoa" id="ACOM033360-RA">
    <property type="protein sequence ID" value="ACOM033360-PA.1"/>
    <property type="gene ID" value="ACOM033360"/>
</dbReference>
<reference evidence="1" key="1">
    <citation type="submission" date="2022-08" db="UniProtKB">
        <authorList>
            <consortium name="EnsemblMetazoa"/>
        </authorList>
    </citation>
    <scope>IDENTIFICATION</scope>
</reference>
<name>A0A8W7PKF7_ANOCL</name>
<dbReference type="AlphaFoldDB" id="A0A8W7PKF7"/>
<protein>
    <submittedName>
        <fullName evidence="1">Uncharacterized protein</fullName>
    </submittedName>
</protein>
<sequence>MGQVPKPTAEFNCLNHTRRPVGTEPGPLILPGARLQRQVAAALLLVAVRHEVVLVAVSHRQAVRHERIIARLLQHLVLVGRRPIVRRQQCGRRRIGRVGVRVVQQHDAADTGWTAATVAGA</sequence>
<proteinExistence type="predicted"/>